<feature type="compositionally biased region" description="Acidic residues" evidence="1">
    <location>
        <begin position="472"/>
        <end position="482"/>
    </location>
</feature>
<feature type="compositionally biased region" description="Low complexity" evidence="1">
    <location>
        <begin position="422"/>
        <end position="437"/>
    </location>
</feature>
<feature type="region of interest" description="Disordered" evidence="1">
    <location>
        <begin position="466"/>
        <end position="523"/>
    </location>
</feature>
<evidence type="ECO:0008006" key="4">
    <source>
        <dbReference type="Google" id="ProtNLM"/>
    </source>
</evidence>
<evidence type="ECO:0000256" key="1">
    <source>
        <dbReference type="SAM" id="MobiDB-lite"/>
    </source>
</evidence>
<gene>
    <name evidence="2" type="ORF">Q4481_00080</name>
</gene>
<feature type="region of interest" description="Disordered" evidence="1">
    <location>
        <begin position="405"/>
        <end position="440"/>
    </location>
</feature>
<dbReference type="Proteomes" id="UP001174932">
    <property type="component" value="Unassembled WGS sequence"/>
</dbReference>
<feature type="region of interest" description="Disordered" evidence="1">
    <location>
        <begin position="228"/>
        <end position="322"/>
    </location>
</feature>
<proteinExistence type="predicted"/>
<evidence type="ECO:0000313" key="3">
    <source>
        <dbReference type="Proteomes" id="UP001174932"/>
    </source>
</evidence>
<protein>
    <recommendedName>
        <fullName evidence="4">Chemotaxis protein MotC</fullName>
    </recommendedName>
</protein>
<dbReference type="EMBL" id="JAUOZU010000001">
    <property type="protein sequence ID" value="MDO6962329.1"/>
    <property type="molecule type" value="Genomic_DNA"/>
</dbReference>
<reference evidence="2" key="1">
    <citation type="journal article" date="2015" name="Int. J. Syst. Evol. Microbiol.">
        <title>Rhizobium alvei sp. nov., isolated from a freshwater river.</title>
        <authorList>
            <person name="Sheu S.Y."/>
            <person name="Huang H.W."/>
            <person name="Young C.C."/>
            <person name="Chen W.M."/>
        </authorList>
    </citation>
    <scope>NUCLEOTIDE SEQUENCE</scope>
    <source>
        <strain evidence="2">TNR-22</strain>
    </source>
</reference>
<comment type="caution">
    <text evidence="2">The sequence shown here is derived from an EMBL/GenBank/DDBJ whole genome shotgun (WGS) entry which is preliminary data.</text>
</comment>
<feature type="compositionally biased region" description="Polar residues" evidence="1">
    <location>
        <begin position="237"/>
        <end position="246"/>
    </location>
</feature>
<keyword evidence="3" id="KW-1185">Reference proteome</keyword>
<feature type="compositionally biased region" description="Basic and acidic residues" evidence="1">
    <location>
        <begin position="276"/>
        <end position="286"/>
    </location>
</feature>
<reference evidence="2" key="2">
    <citation type="submission" date="2023-07" db="EMBL/GenBank/DDBJ databases">
        <authorList>
            <person name="Shen H."/>
        </authorList>
    </citation>
    <scope>NUCLEOTIDE SEQUENCE</scope>
    <source>
        <strain evidence="2">TNR-22</strain>
    </source>
</reference>
<evidence type="ECO:0000313" key="2">
    <source>
        <dbReference type="EMBL" id="MDO6962329.1"/>
    </source>
</evidence>
<accession>A0ABT8YF14</accession>
<feature type="compositionally biased region" description="Basic and acidic residues" evidence="1">
    <location>
        <begin position="299"/>
        <end position="322"/>
    </location>
</feature>
<dbReference type="RefSeq" id="WP_304374111.1">
    <property type="nucleotide sequence ID" value="NZ_JAUOZU010000001.1"/>
</dbReference>
<sequence>MPSPVTATASSSASNAIRVQAGVGGVLTANAQQAEPSLIRAIAAAALDDELGGSLLAHLKMLPATTNNRTVIEDLMLRVGLVLKIARMKDEAIDILLQRIVTTVERMPATAYPAIELRAGLKALGVSLPELAAAIRNPDTAQAARLAARVEMPNATPARSAATAAIASYLQPEARPAASDNALAMRGDNRTLESRLGLFSEKVAIPQPVNRNDDPRQLQQHLKTMFEAGETRPVSRVQLSEASLSPRTEPATVEEGEMTSASQTAKAYQEIPAVSENKRPESKATEARIQPQALQDTDQSERIAETDKRTDVKSERRDNLKSDAGDKRLQTLLTLKGISEVITQVIDAVTDSSVNRLTEQHAQMKAASVPQQAIVLSSDEAIAEADPMKTAGITKEHVAEPLAVSDSADELASEQRLIQERSTPTAGTAATTSSSSTDQEARVLAGNLPGQLVPFAVVTSTPAREAFVAETRDEDEARDETDGDKNGDEQSEGRERRRPRDAYDAIHDPVEEEDGLKITRDSTDADRAFAYYQRLGGF</sequence>
<feature type="compositionally biased region" description="Basic and acidic residues" evidence="1">
    <location>
        <begin position="483"/>
        <end position="523"/>
    </location>
</feature>
<name>A0ABT8YF14_9HYPH</name>
<organism evidence="2 3">
    <name type="scientific">Rhizobium alvei</name>
    <dbReference type="NCBI Taxonomy" id="1132659"/>
    <lineage>
        <taxon>Bacteria</taxon>
        <taxon>Pseudomonadati</taxon>
        <taxon>Pseudomonadota</taxon>
        <taxon>Alphaproteobacteria</taxon>
        <taxon>Hyphomicrobiales</taxon>
        <taxon>Rhizobiaceae</taxon>
        <taxon>Rhizobium/Agrobacterium group</taxon>
        <taxon>Rhizobium</taxon>
    </lineage>
</organism>